<dbReference type="AlphaFoldDB" id="A0A4S4BQ47"/>
<sequence length="223" mass="25494">MIKRIQEKEWAPYSMIPTENELMSEFNVSRTTIRQAVSILVQEGILEKKQGKGTIVKPQVFVGSLGKLKGFAEEALENGIFPSSKLLSVKTSREFRKEKSLLQVPLEEEVVVIERLRFANQTPVAIERTCWPYHIGRMLLHQDLNGANFYDILEEKNIVLKTANEKIKAINASLIEADLLGIRGGQALLQMERLSFGQENKPIEFTTTKFCSDNYQYFIELVR</sequence>
<dbReference type="PRINTS" id="PR00035">
    <property type="entry name" value="HTHGNTR"/>
</dbReference>
<dbReference type="Pfam" id="PF00392">
    <property type="entry name" value="GntR"/>
    <property type="match status" value="1"/>
</dbReference>
<dbReference type="SMART" id="SM00866">
    <property type="entry name" value="UTRA"/>
    <property type="match status" value="1"/>
</dbReference>
<keyword evidence="5" id="KW-1185">Reference proteome</keyword>
<dbReference type="SUPFAM" id="SSF46785">
    <property type="entry name" value="Winged helix' DNA-binding domain"/>
    <property type="match status" value="1"/>
</dbReference>
<dbReference type="Pfam" id="PF07702">
    <property type="entry name" value="UTRA"/>
    <property type="match status" value="1"/>
</dbReference>
<accession>A0A4S4BQ47</accession>
<dbReference type="InterPro" id="IPR011663">
    <property type="entry name" value="UTRA"/>
</dbReference>
<dbReference type="InterPro" id="IPR036388">
    <property type="entry name" value="WH-like_DNA-bd_sf"/>
</dbReference>
<dbReference type="GO" id="GO:0003700">
    <property type="term" value="F:DNA-binding transcription factor activity"/>
    <property type="evidence" value="ECO:0007669"/>
    <property type="project" value="InterPro"/>
</dbReference>
<dbReference type="CDD" id="cd07377">
    <property type="entry name" value="WHTH_GntR"/>
    <property type="match status" value="1"/>
</dbReference>
<dbReference type="Proteomes" id="UP000310334">
    <property type="component" value="Unassembled WGS sequence"/>
</dbReference>
<evidence type="ECO:0000256" key="3">
    <source>
        <dbReference type="ARBA" id="ARBA00023163"/>
    </source>
</evidence>
<dbReference type="PANTHER" id="PTHR44846">
    <property type="entry name" value="MANNOSYL-D-GLYCERATE TRANSPORT/METABOLISM SYSTEM REPRESSOR MNGR-RELATED"/>
    <property type="match status" value="1"/>
</dbReference>
<keyword evidence="3" id="KW-0804">Transcription</keyword>
<keyword evidence="2" id="KW-0238">DNA-binding</keyword>
<evidence type="ECO:0000313" key="4">
    <source>
        <dbReference type="EMBL" id="THF77044.1"/>
    </source>
</evidence>
<dbReference type="GO" id="GO:0003677">
    <property type="term" value="F:DNA binding"/>
    <property type="evidence" value="ECO:0007669"/>
    <property type="project" value="UniProtKB-KW"/>
</dbReference>
<dbReference type="InterPro" id="IPR036390">
    <property type="entry name" value="WH_DNA-bd_sf"/>
</dbReference>
<dbReference type="InterPro" id="IPR028978">
    <property type="entry name" value="Chorismate_lyase_/UTRA_dom_sf"/>
</dbReference>
<proteinExistence type="predicted"/>
<dbReference type="InterPro" id="IPR000524">
    <property type="entry name" value="Tscrpt_reg_HTH_GntR"/>
</dbReference>
<dbReference type="GO" id="GO:0045892">
    <property type="term" value="P:negative regulation of DNA-templated transcription"/>
    <property type="evidence" value="ECO:0007669"/>
    <property type="project" value="TreeGrafter"/>
</dbReference>
<gene>
    <name evidence="4" type="ORF">E6W99_19950</name>
</gene>
<dbReference type="SMART" id="SM00345">
    <property type="entry name" value="HTH_GNTR"/>
    <property type="match status" value="1"/>
</dbReference>
<dbReference type="Gene3D" id="1.10.10.10">
    <property type="entry name" value="Winged helix-like DNA-binding domain superfamily/Winged helix DNA-binding domain"/>
    <property type="match status" value="1"/>
</dbReference>
<dbReference type="PANTHER" id="PTHR44846:SF1">
    <property type="entry name" value="MANNOSYL-D-GLYCERATE TRANSPORT_METABOLISM SYSTEM REPRESSOR MNGR-RELATED"/>
    <property type="match status" value="1"/>
</dbReference>
<protein>
    <submittedName>
        <fullName evidence="4">GntR family transcriptional regulator</fullName>
    </submittedName>
</protein>
<dbReference type="PROSITE" id="PS50949">
    <property type="entry name" value="HTH_GNTR"/>
    <property type="match status" value="1"/>
</dbReference>
<evidence type="ECO:0000256" key="2">
    <source>
        <dbReference type="ARBA" id="ARBA00023125"/>
    </source>
</evidence>
<dbReference type="Gene3D" id="3.40.1410.10">
    <property type="entry name" value="Chorismate lyase-like"/>
    <property type="match status" value="1"/>
</dbReference>
<dbReference type="InterPro" id="IPR050679">
    <property type="entry name" value="Bact_HTH_transcr_reg"/>
</dbReference>
<reference evidence="4 5" key="1">
    <citation type="submission" date="2019-04" db="EMBL/GenBank/DDBJ databases">
        <title>Bacillus sediminilitoris sp. nov., isolated from a tidal flat sediment on the East China Sea.</title>
        <authorList>
            <person name="Wei Y."/>
            <person name="Mao H."/>
            <person name="Fang J."/>
        </authorList>
    </citation>
    <scope>NUCLEOTIDE SEQUENCE [LARGE SCALE GENOMIC DNA]</scope>
    <source>
        <strain evidence="4 5">DSL-17</strain>
    </source>
</reference>
<dbReference type="OrthoDB" id="9815017at2"/>
<evidence type="ECO:0000256" key="1">
    <source>
        <dbReference type="ARBA" id="ARBA00023015"/>
    </source>
</evidence>
<evidence type="ECO:0000313" key="5">
    <source>
        <dbReference type="Proteomes" id="UP000310334"/>
    </source>
</evidence>
<dbReference type="SUPFAM" id="SSF64288">
    <property type="entry name" value="Chorismate lyase-like"/>
    <property type="match status" value="1"/>
</dbReference>
<organism evidence="4 5">
    <name type="scientific">Metabacillus sediminilitoris</name>
    <dbReference type="NCBI Taxonomy" id="2567941"/>
    <lineage>
        <taxon>Bacteria</taxon>
        <taxon>Bacillati</taxon>
        <taxon>Bacillota</taxon>
        <taxon>Bacilli</taxon>
        <taxon>Bacillales</taxon>
        <taxon>Bacillaceae</taxon>
        <taxon>Metabacillus</taxon>
    </lineage>
</organism>
<dbReference type="EMBL" id="SSNT01000017">
    <property type="protein sequence ID" value="THF77044.1"/>
    <property type="molecule type" value="Genomic_DNA"/>
</dbReference>
<comment type="caution">
    <text evidence="4">The sequence shown here is derived from an EMBL/GenBank/DDBJ whole genome shotgun (WGS) entry which is preliminary data.</text>
</comment>
<keyword evidence="1" id="KW-0805">Transcription regulation</keyword>
<name>A0A4S4BQ47_9BACI</name>